<dbReference type="AlphaFoldDB" id="A0AA38M0B1"/>
<comment type="caution">
    <text evidence="2">The sequence shown here is derived from an EMBL/GenBank/DDBJ whole genome shotgun (WGS) entry which is preliminary data.</text>
</comment>
<protein>
    <submittedName>
        <fullName evidence="2">Uncharacterized protein</fullName>
    </submittedName>
</protein>
<name>A0AA38M0B1_9CUCU</name>
<dbReference type="PANTHER" id="PTHR33434">
    <property type="entry name" value="DEGV DOMAIN-CONTAINING PROTEIN DR_1986-RELATED"/>
    <property type="match status" value="1"/>
</dbReference>
<dbReference type="GO" id="GO:0008289">
    <property type="term" value="F:lipid binding"/>
    <property type="evidence" value="ECO:0007669"/>
    <property type="project" value="UniProtKB-KW"/>
</dbReference>
<dbReference type="Proteomes" id="UP001168821">
    <property type="component" value="Unassembled WGS sequence"/>
</dbReference>
<organism evidence="2 3">
    <name type="scientific">Zophobas morio</name>
    <dbReference type="NCBI Taxonomy" id="2755281"/>
    <lineage>
        <taxon>Eukaryota</taxon>
        <taxon>Metazoa</taxon>
        <taxon>Ecdysozoa</taxon>
        <taxon>Arthropoda</taxon>
        <taxon>Hexapoda</taxon>
        <taxon>Insecta</taxon>
        <taxon>Pterygota</taxon>
        <taxon>Neoptera</taxon>
        <taxon>Endopterygota</taxon>
        <taxon>Coleoptera</taxon>
        <taxon>Polyphaga</taxon>
        <taxon>Cucujiformia</taxon>
        <taxon>Tenebrionidae</taxon>
        <taxon>Zophobas</taxon>
    </lineage>
</organism>
<gene>
    <name evidence="2" type="ORF">Zmor_011796</name>
</gene>
<dbReference type="EMBL" id="JALNTZ010003193">
    <property type="protein sequence ID" value="KAJ3616596.1"/>
    <property type="molecule type" value="Genomic_DNA"/>
</dbReference>
<dbReference type="InterPro" id="IPR050270">
    <property type="entry name" value="DegV_domain_contain"/>
</dbReference>
<sequence length="194" mass="21564">MKIGILIDTGGAIFGDDSLKSTNIEIIPLHVILEDKTEFLDTPENVKSNDVFARVTNKENITTSMASPGELEVKYDEMLQKYDHIVHLTITPNLSGMKDVALMVTRDEKYENKVTVIDHFTAANGIRYTALKMNEAINDGIESIDELQKIADIASKEIFLGLIPGDIAKLNRGGRARGMVVGFLKLIKTQFLIR</sequence>
<accession>A0AA38M0B1</accession>
<proteinExistence type="predicted"/>
<reference evidence="2" key="1">
    <citation type="journal article" date="2023" name="G3 (Bethesda)">
        <title>Whole genome assemblies of Zophobas morio and Tenebrio molitor.</title>
        <authorList>
            <person name="Kaur S."/>
            <person name="Stinson S.A."/>
            <person name="diCenzo G.C."/>
        </authorList>
    </citation>
    <scope>NUCLEOTIDE SEQUENCE</scope>
    <source>
        <strain evidence="2">QUZm001</strain>
    </source>
</reference>
<dbReference type="SUPFAM" id="SSF82549">
    <property type="entry name" value="DAK1/DegV-like"/>
    <property type="match status" value="1"/>
</dbReference>
<dbReference type="InterPro" id="IPR003797">
    <property type="entry name" value="DegV"/>
</dbReference>
<keyword evidence="3" id="KW-1185">Reference proteome</keyword>
<evidence type="ECO:0000313" key="2">
    <source>
        <dbReference type="EMBL" id="KAJ3616596.1"/>
    </source>
</evidence>
<evidence type="ECO:0000313" key="3">
    <source>
        <dbReference type="Proteomes" id="UP001168821"/>
    </source>
</evidence>
<dbReference type="Gene3D" id="3.40.50.10170">
    <property type="match status" value="1"/>
</dbReference>
<dbReference type="PROSITE" id="PS51482">
    <property type="entry name" value="DEGV"/>
    <property type="match status" value="1"/>
</dbReference>
<keyword evidence="1" id="KW-0446">Lipid-binding</keyword>
<evidence type="ECO:0000256" key="1">
    <source>
        <dbReference type="ARBA" id="ARBA00023121"/>
    </source>
</evidence>
<dbReference type="PANTHER" id="PTHR33434:SF2">
    <property type="entry name" value="FATTY ACID-BINDING PROTEIN TM_1468"/>
    <property type="match status" value="1"/>
</dbReference>
<dbReference type="Pfam" id="PF02645">
    <property type="entry name" value="DegV"/>
    <property type="match status" value="1"/>
</dbReference>